<reference evidence="1" key="1">
    <citation type="journal article" date="2023" name="G3 (Bethesda)">
        <title>A reference genome for the long-term kleptoplast-retaining sea slug Elysia crispata morphotype clarki.</title>
        <authorList>
            <person name="Eastman K.E."/>
            <person name="Pendleton A.L."/>
            <person name="Shaikh M.A."/>
            <person name="Suttiyut T."/>
            <person name="Ogas R."/>
            <person name="Tomko P."/>
            <person name="Gavelis G."/>
            <person name="Widhalm J.R."/>
            <person name="Wisecaver J.H."/>
        </authorList>
    </citation>
    <scope>NUCLEOTIDE SEQUENCE</scope>
    <source>
        <strain evidence="1">ECLA1</strain>
    </source>
</reference>
<protein>
    <submittedName>
        <fullName evidence="1">Uncharacterized protein</fullName>
    </submittedName>
</protein>
<dbReference type="Proteomes" id="UP001283361">
    <property type="component" value="Unassembled WGS sequence"/>
</dbReference>
<comment type="caution">
    <text evidence="1">The sequence shown here is derived from an EMBL/GenBank/DDBJ whole genome shotgun (WGS) entry which is preliminary data.</text>
</comment>
<name>A0AAE0YKH2_9GAST</name>
<sequence>MREEKAWSNLQRASEIQKLSASVNCGLHLSPSGIMMAVTVELMATVNFATDQPWIGSDQCPSYRDPPSPSRHRAAWCVHRDSTIFRNRHQRVHYEIAGLHASDQPARSQQSLITEVGPAVVMSTESRTQKPSDAHLGTASYYKFTLGQVQSQLGIRSSWLIEFLVWAILQPGINRLHLLYLGSTDSICIPGINRLYLHTWDQQTLSAYLGSTDSICIPGINRLYLHTWDQQTLSAYLGSTDSISIPGINRLYLHTWDQQTLSAYLGSTDSICIPGINRLYLHTWDQQTLSAYLGSTDSFSIPGINRLYLHTWDQQTLSAYLMSKTERRIGGWTSLE</sequence>
<keyword evidence="2" id="KW-1185">Reference proteome</keyword>
<organism evidence="1 2">
    <name type="scientific">Elysia crispata</name>
    <name type="common">lettuce slug</name>
    <dbReference type="NCBI Taxonomy" id="231223"/>
    <lineage>
        <taxon>Eukaryota</taxon>
        <taxon>Metazoa</taxon>
        <taxon>Spiralia</taxon>
        <taxon>Lophotrochozoa</taxon>
        <taxon>Mollusca</taxon>
        <taxon>Gastropoda</taxon>
        <taxon>Heterobranchia</taxon>
        <taxon>Euthyneura</taxon>
        <taxon>Panpulmonata</taxon>
        <taxon>Sacoglossa</taxon>
        <taxon>Placobranchoidea</taxon>
        <taxon>Plakobranchidae</taxon>
        <taxon>Elysia</taxon>
    </lineage>
</organism>
<accession>A0AAE0YKH2</accession>
<evidence type="ECO:0000313" key="1">
    <source>
        <dbReference type="EMBL" id="KAK3747293.1"/>
    </source>
</evidence>
<dbReference type="EMBL" id="JAWDGP010006096">
    <property type="protein sequence ID" value="KAK3747293.1"/>
    <property type="molecule type" value="Genomic_DNA"/>
</dbReference>
<gene>
    <name evidence="1" type="ORF">RRG08_041504</name>
</gene>
<dbReference type="AlphaFoldDB" id="A0AAE0YKH2"/>
<evidence type="ECO:0000313" key="2">
    <source>
        <dbReference type="Proteomes" id="UP001283361"/>
    </source>
</evidence>
<proteinExistence type="predicted"/>